<keyword evidence="3" id="KW-1185">Reference proteome</keyword>
<dbReference type="InParanoid" id="A0A0G4F6V2"/>
<accession>A0A0G4F6V2</accession>
<sequence>MARWYVAAALAALLVSSFALLEASAAHKITFCNHCSKGPIHVAVKVTKSGQALPISYCWYEVPFDTCYYLKDTHDDAIEIDDGDSFLYYAKGKEFDYQWDGEHSFSCKGQDLDGRSFSREKVTLTCRERRRGNETAIESGEVEEEAIRGVAPRRIPLDENGPGRNLLRP</sequence>
<keyword evidence="1" id="KW-0732">Signal</keyword>
<evidence type="ECO:0008006" key="4">
    <source>
        <dbReference type="Google" id="ProtNLM"/>
    </source>
</evidence>
<dbReference type="EMBL" id="CDMY01000385">
    <property type="protein sequence ID" value="CEM08209.1"/>
    <property type="molecule type" value="Genomic_DNA"/>
</dbReference>
<name>A0A0G4F6V2_VITBC</name>
<reference evidence="2 3" key="1">
    <citation type="submission" date="2014-11" db="EMBL/GenBank/DDBJ databases">
        <authorList>
            <person name="Zhu J."/>
            <person name="Qi W."/>
            <person name="Song R."/>
        </authorList>
    </citation>
    <scope>NUCLEOTIDE SEQUENCE [LARGE SCALE GENOMIC DNA]</scope>
</reference>
<dbReference type="Proteomes" id="UP000041254">
    <property type="component" value="Unassembled WGS sequence"/>
</dbReference>
<dbReference type="AlphaFoldDB" id="A0A0G4F6V2"/>
<protein>
    <recommendedName>
        <fullName evidence="4">GOLD domain-containing protein</fullName>
    </recommendedName>
</protein>
<organism evidence="2 3">
    <name type="scientific">Vitrella brassicaformis (strain CCMP3155)</name>
    <dbReference type="NCBI Taxonomy" id="1169540"/>
    <lineage>
        <taxon>Eukaryota</taxon>
        <taxon>Sar</taxon>
        <taxon>Alveolata</taxon>
        <taxon>Colpodellida</taxon>
        <taxon>Vitrellaceae</taxon>
        <taxon>Vitrella</taxon>
    </lineage>
</organism>
<evidence type="ECO:0000313" key="3">
    <source>
        <dbReference type="Proteomes" id="UP000041254"/>
    </source>
</evidence>
<dbReference type="VEuPathDB" id="CryptoDB:Vbra_14594"/>
<evidence type="ECO:0000256" key="1">
    <source>
        <dbReference type="SAM" id="SignalP"/>
    </source>
</evidence>
<feature type="signal peptide" evidence="1">
    <location>
        <begin position="1"/>
        <end position="19"/>
    </location>
</feature>
<evidence type="ECO:0000313" key="2">
    <source>
        <dbReference type="EMBL" id="CEM08209.1"/>
    </source>
</evidence>
<gene>
    <name evidence="2" type="ORF">Vbra_14594</name>
</gene>
<feature type="chain" id="PRO_5005188844" description="GOLD domain-containing protein" evidence="1">
    <location>
        <begin position="20"/>
        <end position="169"/>
    </location>
</feature>
<proteinExistence type="predicted"/>